<dbReference type="SMART" id="SM00052">
    <property type="entry name" value="EAL"/>
    <property type="match status" value="1"/>
</dbReference>
<dbReference type="Gene3D" id="3.20.20.450">
    <property type="entry name" value="EAL domain"/>
    <property type="match status" value="1"/>
</dbReference>
<gene>
    <name evidence="3" type="ORF">ABB05_18195</name>
</gene>
<reference evidence="3 4" key="1">
    <citation type="submission" date="2015-05" db="EMBL/GenBank/DDBJ databases">
        <title>Comparison of genome.</title>
        <authorList>
            <person name="Zheng Z."/>
            <person name="Sun M."/>
        </authorList>
    </citation>
    <scope>NUCLEOTIDE SEQUENCE [LARGE SCALE GENOMIC DNA]</scope>
    <source>
        <strain evidence="3 4">G25-74</strain>
    </source>
</reference>
<dbReference type="SUPFAM" id="SSF55073">
    <property type="entry name" value="Nucleotide cyclase"/>
    <property type="match status" value="1"/>
</dbReference>
<name>A0A177ZJL8_9BACI</name>
<dbReference type="InterPro" id="IPR043128">
    <property type="entry name" value="Rev_trsase/Diguanyl_cyclase"/>
</dbReference>
<comment type="caution">
    <text evidence="3">The sequence shown here is derived from an EMBL/GenBank/DDBJ whole genome shotgun (WGS) entry which is preliminary data.</text>
</comment>
<dbReference type="PANTHER" id="PTHR33121">
    <property type="entry name" value="CYCLIC DI-GMP PHOSPHODIESTERASE PDEF"/>
    <property type="match status" value="1"/>
</dbReference>
<evidence type="ECO:0000313" key="3">
    <source>
        <dbReference type="EMBL" id="OAK67964.1"/>
    </source>
</evidence>
<dbReference type="RefSeq" id="WP_064468649.1">
    <property type="nucleotide sequence ID" value="NZ_LDJR01000058.1"/>
</dbReference>
<evidence type="ECO:0000259" key="2">
    <source>
        <dbReference type="PROSITE" id="PS50887"/>
    </source>
</evidence>
<dbReference type="OrthoDB" id="9759607at2"/>
<dbReference type="STRING" id="217031.ABB05_18195"/>
<dbReference type="PATRIC" id="fig|217031.6.peg.3946"/>
<dbReference type="InterPro" id="IPR050706">
    <property type="entry name" value="Cyclic-di-GMP_PDE-like"/>
</dbReference>
<dbReference type="AlphaFoldDB" id="A0A177ZJL8"/>
<dbReference type="PANTHER" id="PTHR33121:SF71">
    <property type="entry name" value="OXYGEN SENSOR PROTEIN DOSP"/>
    <property type="match status" value="1"/>
</dbReference>
<keyword evidence="4" id="KW-1185">Reference proteome</keyword>
<dbReference type="GO" id="GO:0071111">
    <property type="term" value="F:cyclic-guanylate-specific phosphodiesterase activity"/>
    <property type="evidence" value="ECO:0007669"/>
    <property type="project" value="InterPro"/>
</dbReference>
<dbReference type="Gene3D" id="3.30.70.270">
    <property type="match status" value="1"/>
</dbReference>
<dbReference type="InterPro" id="IPR035919">
    <property type="entry name" value="EAL_sf"/>
</dbReference>
<dbReference type="Pfam" id="PF00563">
    <property type="entry name" value="EAL"/>
    <property type="match status" value="1"/>
</dbReference>
<accession>A0A177ZJL8</accession>
<organism evidence="3 4">
    <name type="scientific">Lederbergia galactosidilytica</name>
    <dbReference type="NCBI Taxonomy" id="217031"/>
    <lineage>
        <taxon>Bacteria</taxon>
        <taxon>Bacillati</taxon>
        <taxon>Bacillota</taxon>
        <taxon>Bacilli</taxon>
        <taxon>Bacillales</taxon>
        <taxon>Bacillaceae</taxon>
        <taxon>Lederbergia</taxon>
    </lineage>
</organism>
<evidence type="ECO:0008006" key="5">
    <source>
        <dbReference type="Google" id="ProtNLM"/>
    </source>
</evidence>
<dbReference type="EMBL" id="LDJR01000058">
    <property type="protein sequence ID" value="OAK67964.1"/>
    <property type="molecule type" value="Genomic_DNA"/>
</dbReference>
<dbReference type="PROSITE" id="PS50883">
    <property type="entry name" value="EAL"/>
    <property type="match status" value="1"/>
</dbReference>
<dbReference type="Pfam" id="PF00990">
    <property type="entry name" value="GGDEF"/>
    <property type="match status" value="1"/>
</dbReference>
<evidence type="ECO:0000313" key="4">
    <source>
        <dbReference type="Proteomes" id="UP000077881"/>
    </source>
</evidence>
<dbReference type="InterPro" id="IPR029787">
    <property type="entry name" value="Nucleotide_cyclase"/>
</dbReference>
<evidence type="ECO:0000259" key="1">
    <source>
        <dbReference type="PROSITE" id="PS50883"/>
    </source>
</evidence>
<dbReference type="CDD" id="cd01948">
    <property type="entry name" value="EAL"/>
    <property type="match status" value="1"/>
</dbReference>
<feature type="domain" description="EAL" evidence="1">
    <location>
        <begin position="187"/>
        <end position="441"/>
    </location>
</feature>
<sequence length="450" mass="52100">MELTQIKTVHNEKTGKANYVTGLYPYVDFLGLANRTGRDLQRNEKAYLIYLQLDQFIEIRDVLGVNQAEQLLNIVRQRLQMTVSKIGMACHNDDGFFSLFLLDKLLKQPIHKFMEELTQALNLSTNAYNQGIYITCSYGICTFPDHGKTVEDCLEKAKVALTQENKILIRDLKIEYNNKMTQKMKENFLTEMSLRKGLEQEQFELYYQPQVDSVTGKLIGLEGLIRWHHPEEGVKMPGSFLELAESTGLIFPIGEWVIEQAFNQLENWKKQGEDTLTISINISSRHFLAPSFQPFLERCLQKYDVKAEQLIIEITEDVAIEDLEVAKKRILALRTYGFQISIDDFGTGFSAFHYLQHFPVQEIKIDRQFIQDITQNEVSMRIAKSIIDLANMLKLKVVCEGVETAEQCEILQQIGTPILQGYYFSKPMRYQDVCHWWEETKNVAYPSDKK</sequence>
<dbReference type="Proteomes" id="UP000077881">
    <property type="component" value="Unassembled WGS sequence"/>
</dbReference>
<feature type="domain" description="GGDEF" evidence="2">
    <location>
        <begin position="44"/>
        <end position="172"/>
    </location>
</feature>
<dbReference type="InterPro" id="IPR001633">
    <property type="entry name" value="EAL_dom"/>
</dbReference>
<dbReference type="InterPro" id="IPR000160">
    <property type="entry name" value="GGDEF_dom"/>
</dbReference>
<proteinExistence type="predicted"/>
<dbReference type="PROSITE" id="PS50887">
    <property type="entry name" value="GGDEF"/>
    <property type="match status" value="1"/>
</dbReference>
<protein>
    <recommendedName>
        <fullName evidence="5">Diguanylate cyclase/phosphodiesterase</fullName>
    </recommendedName>
</protein>
<dbReference type="SMART" id="SM00267">
    <property type="entry name" value="GGDEF"/>
    <property type="match status" value="1"/>
</dbReference>
<dbReference type="SUPFAM" id="SSF141868">
    <property type="entry name" value="EAL domain-like"/>
    <property type="match status" value="1"/>
</dbReference>